<keyword evidence="4" id="KW-1185">Reference proteome</keyword>
<name>A0A9Q0CWV4_9POAL</name>
<reference evidence="3" key="1">
    <citation type="journal article" date="2022" name="Cell">
        <title>Repeat-based holocentromeres influence genome architecture and karyotype evolution.</title>
        <authorList>
            <person name="Hofstatter P.G."/>
            <person name="Thangavel G."/>
            <person name="Lux T."/>
            <person name="Neumann P."/>
            <person name="Vondrak T."/>
            <person name="Novak P."/>
            <person name="Zhang M."/>
            <person name="Costa L."/>
            <person name="Castellani M."/>
            <person name="Scott A."/>
            <person name="Toegelov H."/>
            <person name="Fuchs J."/>
            <person name="Mata-Sucre Y."/>
            <person name="Dias Y."/>
            <person name="Vanzela A.L.L."/>
            <person name="Huettel B."/>
            <person name="Almeida C.C.S."/>
            <person name="Simkova H."/>
            <person name="Souza G."/>
            <person name="Pedrosa-Harand A."/>
            <person name="Macas J."/>
            <person name="Mayer K.F.X."/>
            <person name="Houben A."/>
            <person name="Marques A."/>
        </authorList>
    </citation>
    <scope>NUCLEOTIDE SEQUENCE</scope>
    <source>
        <strain evidence="3">RhyBre1mFocal</strain>
    </source>
</reference>
<feature type="domain" description="DC1" evidence="2">
    <location>
        <begin position="118"/>
        <end position="160"/>
    </location>
</feature>
<evidence type="ECO:0000313" key="4">
    <source>
        <dbReference type="Proteomes" id="UP001151287"/>
    </source>
</evidence>
<protein>
    <recommendedName>
        <fullName evidence="2">DC1 domain-containing protein</fullName>
    </recommendedName>
</protein>
<dbReference type="Proteomes" id="UP001151287">
    <property type="component" value="Unassembled WGS sequence"/>
</dbReference>
<evidence type="ECO:0000259" key="2">
    <source>
        <dbReference type="Pfam" id="PF03107"/>
    </source>
</evidence>
<dbReference type="AlphaFoldDB" id="A0A9Q0CWV4"/>
<gene>
    <name evidence="3" type="ORF">LUZ63_000718</name>
</gene>
<keyword evidence="1" id="KW-0677">Repeat</keyword>
<dbReference type="PANTHER" id="PTHR47841">
    <property type="entry name" value="DIACYLGLYCEROL KINASE THETA-LIKE-RELATED"/>
    <property type="match status" value="1"/>
</dbReference>
<dbReference type="Pfam" id="PF03107">
    <property type="entry name" value="C1_2"/>
    <property type="match status" value="3"/>
</dbReference>
<sequence>MGSSITHCFHPTHRLVRVDRPGNGGEYRCNLCRTLGSGLHYRCHPCDFDLHDHCAEFPEKISFFAHPWHDLHLKPDTGDRICDLCREPVEGFYYRCIPCNFDVHPHCTKIQQIVRTELHREHSLCLVPSFNECSACELFNGHIWLYRCGICGVNLHIRCVGRILPMEHNHDNRTRSSDTNRSSTGIPRHFWHKIGTEVVVATTADVLTQLVLQLLSFFFYLTVKTFQKNTLFFIFFLFLGRMSRHFWS</sequence>
<dbReference type="EMBL" id="JAMQYH010000001">
    <property type="protein sequence ID" value="KAJ1700939.1"/>
    <property type="molecule type" value="Genomic_DNA"/>
</dbReference>
<evidence type="ECO:0000256" key="1">
    <source>
        <dbReference type="ARBA" id="ARBA00022737"/>
    </source>
</evidence>
<dbReference type="InterPro" id="IPR046349">
    <property type="entry name" value="C1-like_sf"/>
</dbReference>
<dbReference type="Gene3D" id="3.30.60.20">
    <property type="match status" value="1"/>
</dbReference>
<accession>A0A9Q0CWV4</accession>
<feature type="domain" description="DC1" evidence="2">
    <location>
        <begin position="65"/>
        <end position="107"/>
    </location>
</feature>
<organism evidence="3 4">
    <name type="scientific">Rhynchospora breviuscula</name>
    <dbReference type="NCBI Taxonomy" id="2022672"/>
    <lineage>
        <taxon>Eukaryota</taxon>
        <taxon>Viridiplantae</taxon>
        <taxon>Streptophyta</taxon>
        <taxon>Embryophyta</taxon>
        <taxon>Tracheophyta</taxon>
        <taxon>Spermatophyta</taxon>
        <taxon>Magnoliopsida</taxon>
        <taxon>Liliopsida</taxon>
        <taxon>Poales</taxon>
        <taxon>Cyperaceae</taxon>
        <taxon>Cyperoideae</taxon>
        <taxon>Rhynchosporeae</taxon>
        <taxon>Rhynchospora</taxon>
    </lineage>
</organism>
<dbReference type="PANTHER" id="PTHR47841:SF7">
    <property type="entry name" value="CYSTEINE_HISTIDINE-RICH C1 DOMAIN PROTEIN"/>
    <property type="match status" value="1"/>
</dbReference>
<evidence type="ECO:0000313" key="3">
    <source>
        <dbReference type="EMBL" id="KAJ1700939.1"/>
    </source>
</evidence>
<comment type="caution">
    <text evidence="3">The sequence shown here is derived from an EMBL/GenBank/DDBJ whole genome shotgun (WGS) entry which is preliminary data.</text>
</comment>
<feature type="domain" description="DC1" evidence="2">
    <location>
        <begin position="10"/>
        <end position="55"/>
    </location>
</feature>
<dbReference type="SUPFAM" id="SSF57889">
    <property type="entry name" value="Cysteine-rich domain"/>
    <property type="match status" value="2"/>
</dbReference>
<dbReference type="OrthoDB" id="945197at2759"/>
<proteinExistence type="predicted"/>
<dbReference type="InterPro" id="IPR004146">
    <property type="entry name" value="DC1"/>
</dbReference>